<reference evidence="8 9" key="1">
    <citation type="journal article" date="2017" name="Elife">
        <title>Extensive horizontal gene transfer in cheese-associated bacteria.</title>
        <authorList>
            <person name="Bonham K.S."/>
            <person name="Wolfe B.E."/>
            <person name="Dutton R.J."/>
        </authorList>
    </citation>
    <scope>NUCLEOTIDE SEQUENCE [LARGE SCALE GENOMIC DNA]</scope>
    <source>
        <strain evidence="8 9">JB182</strain>
    </source>
</reference>
<dbReference type="Pfam" id="PF00239">
    <property type="entry name" value="Resolvase"/>
    <property type="match status" value="1"/>
</dbReference>
<dbReference type="AlphaFoldDB" id="A0A2N7RY84"/>
<accession>A0A2N7RY84</accession>
<dbReference type="GO" id="GO:0003677">
    <property type="term" value="F:DNA binding"/>
    <property type="evidence" value="ECO:0007669"/>
    <property type="project" value="UniProtKB-KW"/>
</dbReference>
<dbReference type="PANTHER" id="PTHR30461:SF2">
    <property type="entry name" value="SERINE RECOMBINASE PINE-RELATED"/>
    <property type="match status" value="1"/>
</dbReference>
<dbReference type="GO" id="GO:0015074">
    <property type="term" value="P:DNA integration"/>
    <property type="evidence" value="ECO:0007669"/>
    <property type="project" value="UniProtKB-KW"/>
</dbReference>
<dbReference type="CDD" id="cd00569">
    <property type="entry name" value="HTH_Hin_like"/>
    <property type="match status" value="1"/>
</dbReference>
<feature type="active site" description="O-(5'-phospho-DNA)-serine intermediate" evidence="5 6">
    <location>
        <position position="11"/>
    </location>
</feature>
<dbReference type="InterPro" id="IPR009057">
    <property type="entry name" value="Homeodomain-like_sf"/>
</dbReference>
<dbReference type="InterPro" id="IPR036162">
    <property type="entry name" value="Resolvase-like_N_sf"/>
</dbReference>
<feature type="domain" description="Resolvase/invertase-type recombinase catalytic" evidence="7">
    <location>
        <begin position="3"/>
        <end position="140"/>
    </location>
</feature>
<comment type="similarity">
    <text evidence="1">Belongs to the site-specific recombinase resolvase family.</text>
</comment>
<dbReference type="Gene3D" id="3.40.50.1390">
    <property type="entry name" value="Resolvase, N-terminal catalytic domain"/>
    <property type="match status" value="1"/>
</dbReference>
<dbReference type="EMBL" id="PNQX01000003">
    <property type="protein sequence ID" value="PMQ18853.1"/>
    <property type="molecule type" value="Genomic_DNA"/>
</dbReference>
<evidence type="ECO:0000256" key="5">
    <source>
        <dbReference type="PIRSR" id="PIRSR606118-50"/>
    </source>
</evidence>
<evidence type="ECO:0000256" key="6">
    <source>
        <dbReference type="PROSITE-ProRule" id="PRU10137"/>
    </source>
</evidence>
<dbReference type="Gene3D" id="1.10.10.60">
    <property type="entry name" value="Homeodomain-like"/>
    <property type="match status" value="1"/>
</dbReference>
<proteinExistence type="inferred from homology"/>
<evidence type="ECO:0000313" key="9">
    <source>
        <dbReference type="Proteomes" id="UP000235739"/>
    </source>
</evidence>
<gene>
    <name evidence="8" type="ORF">CIK84_15820</name>
</gene>
<dbReference type="InterPro" id="IPR006119">
    <property type="entry name" value="Resolv_N"/>
</dbReference>
<dbReference type="CDD" id="cd03768">
    <property type="entry name" value="SR_ResInv"/>
    <property type="match status" value="1"/>
</dbReference>
<dbReference type="Pfam" id="PF13384">
    <property type="entry name" value="HTH_23"/>
    <property type="match status" value="1"/>
</dbReference>
<dbReference type="GO" id="GO:0000150">
    <property type="term" value="F:DNA strand exchange activity"/>
    <property type="evidence" value="ECO:0007669"/>
    <property type="project" value="InterPro"/>
</dbReference>
<dbReference type="PROSITE" id="PS00398">
    <property type="entry name" value="RECOMBINASES_2"/>
    <property type="match status" value="1"/>
</dbReference>
<evidence type="ECO:0000256" key="4">
    <source>
        <dbReference type="ARBA" id="ARBA00023172"/>
    </source>
</evidence>
<dbReference type="RefSeq" id="WP_102599003.1">
    <property type="nucleotide sequence ID" value="NZ_JBQDVS010000102.1"/>
</dbReference>
<evidence type="ECO:0000256" key="2">
    <source>
        <dbReference type="ARBA" id="ARBA00022908"/>
    </source>
</evidence>
<dbReference type="SMART" id="SM00857">
    <property type="entry name" value="Resolvase"/>
    <property type="match status" value="1"/>
</dbReference>
<dbReference type="SUPFAM" id="SSF53041">
    <property type="entry name" value="Resolvase-like"/>
    <property type="match status" value="1"/>
</dbReference>
<dbReference type="PROSITE" id="PS51736">
    <property type="entry name" value="RECOMBINASES_3"/>
    <property type="match status" value="1"/>
</dbReference>
<evidence type="ECO:0000256" key="1">
    <source>
        <dbReference type="ARBA" id="ARBA00009913"/>
    </source>
</evidence>
<name>A0A2N7RY84_9MICC</name>
<evidence type="ECO:0000259" key="7">
    <source>
        <dbReference type="PROSITE" id="PS51736"/>
    </source>
</evidence>
<comment type="caution">
    <text evidence="8">The sequence shown here is derived from an EMBL/GenBank/DDBJ whole genome shotgun (WGS) entry which is preliminary data.</text>
</comment>
<dbReference type="PROSITE" id="PS00397">
    <property type="entry name" value="RECOMBINASES_1"/>
    <property type="match status" value="1"/>
</dbReference>
<protein>
    <submittedName>
        <fullName evidence="8">Resolvase</fullName>
    </submittedName>
</protein>
<keyword evidence="2" id="KW-0229">DNA integration</keyword>
<dbReference type="PANTHER" id="PTHR30461">
    <property type="entry name" value="DNA-INVERTASE FROM LAMBDOID PROPHAGE"/>
    <property type="match status" value="1"/>
</dbReference>
<dbReference type="Proteomes" id="UP000235739">
    <property type="component" value="Unassembled WGS sequence"/>
</dbReference>
<evidence type="ECO:0000256" key="3">
    <source>
        <dbReference type="ARBA" id="ARBA00023125"/>
    </source>
</evidence>
<organism evidence="8 9">
    <name type="scientific">Glutamicibacter arilaitensis</name>
    <dbReference type="NCBI Taxonomy" id="256701"/>
    <lineage>
        <taxon>Bacteria</taxon>
        <taxon>Bacillati</taxon>
        <taxon>Actinomycetota</taxon>
        <taxon>Actinomycetes</taxon>
        <taxon>Micrococcales</taxon>
        <taxon>Micrococcaceae</taxon>
        <taxon>Glutamicibacter</taxon>
    </lineage>
</organism>
<sequence>MSHVIGYARVSTREQNPEAQEAELRAAGAARVYVDHGESSRFEDRPQWIACLDHLMEGDTLVIRALDRIAGSELMAIEIIRDLGRRGVRIKSLTEPFLDVDTSTPMGEAIVGIMAVLAQLRISTIRENTRRGLAHARAQGRVGGRPSVMTVERTEAAVRMRAEGQSIAHIAKVLGVGTSSVSRALARVEDERAAFTSIVDGVLSESAPEGSDHSSPSPR</sequence>
<evidence type="ECO:0000313" key="8">
    <source>
        <dbReference type="EMBL" id="PMQ18853.1"/>
    </source>
</evidence>
<keyword evidence="4" id="KW-0233">DNA recombination</keyword>
<dbReference type="InterPro" id="IPR050639">
    <property type="entry name" value="SSR_resolvase"/>
</dbReference>
<dbReference type="InterPro" id="IPR006118">
    <property type="entry name" value="Recombinase_CS"/>
</dbReference>
<keyword evidence="3" id="KW-0238">DNA-binding</keyword>
<dbReference type="SUPFAM" id="SSF46689">
    <property type="entry name" value="Homeodomain-like"/>
    <property type="match status" value="1"/>
</dbReference>